<dbReference type="Pfam" id="PF19087">
    <property type="entry name" value="DUF5776"/>
    <property type="match status" value="2"/>
</dbReference>
<comment type="caution">
    <text evidence="6">The sequence shown here is derived from an EMBL/GenBank/DDBJ whole genome shotgun (WGS) entry which is preliminary data.</text>
</comment>
<dbReference type="Gene3D" id="3.90.550.10">
    <property type="entry name" value="Spore Coat Polysaccharide Biosynthesis Protein SpsA, Chain A"/>
    <property type="match status" value="1"/>
</dbReference>
<dbReference type="RefSeq" id="WP_053030187.1">
    <property type="nucleotide sequence ID" value="NZ_CUEE01000005.1"/>
</dbReference>
<dbReference type="PANTHER" id="PTHR22916:SF51">
    <property type="entry name" value="GLYCOSYLTRANSFERASE EPSH-RELATED"/>
    <property type="match status" value="1"/>
</dbReference>
<evidence type="ECO:0000256" key="3">
    <source>
        <dbReference type="ARBA" id="ARBA00022679"/>
    </source>
</evidence>
<name>A0ABX2LHR9_9STAP</name>
<dbReference type="Pfam" id="PF00535">
    <property type="entry name" value="Glycos_transf_2"/>
    <property type="match status" value="1"/>
</dbReference>
<dbReference type="EMBL" id="JABVEG010000001">
    <property type="protein sequence ID" value="NUI81850.1"/>
    <property type="molecule type" value="Genomic_DNA"/>
</dbReference>
<proteinExistence type="inferred from homology"/>
<reference evidence="6 7" key="1">
    <citation type="submission" date="2020-06" db="EMBL/GenBank/DDBJ databases">
        <title>Staphylococcus borealis sp. nov. -A novel member of the Staphylococcaceae family isolated from skin and blood in humans.</title>
        <authorList>
            <person name="Pain M."/>
            <person name="Wolden R."/>
            <person name="Jaen-Luchoro D."/>
            <person name="Salva-Serra F."/>
            <person name="Iglesias B.P."/>
            <person name="Karlsson R."/>
            <person name="Klingenberg C."/>
            <person name="Cavanagh J.P."/>
        </authorList>
    </citation>
    <scope>NUCLEOTIDE SEQUENCE [LARGE SCALE GENOMIC DNA]</scope>
    <source>
        <strain evidence="6 7">58-22</strain>
    </source>
</reference>
<accession>A0ABX2LHR9</accession>
<keyword evidence="2" id="KW-0328">Glycosyltransferase</keyword>
<protein>
    <submittedName>
        <fullName evidence="6">Glycosyltransferase family 2 protein</fullName>
    </submittedName>
</protein>
<dbReference type="InterPro" id="IPR001173">
    <property type="entry name" value="Glyco_trans_2-like"/>
</dbReference>
<evidence type="ECO:0000313" key="7">
    <source>
        <dbReference type="Proteomes" id="UP000610527"/>
    </source>
</evidence>
<evidence type="ECO:0000256" key="1">
    <source>
        <dbReference type="ARBA" id="ARBA00006739"/>
    </source>
</evidence>
<evidence type="ECO:0000259" key="5">
    <source>
        <dbReference type="Pfam" id="PF19087"/>
    </source>
</evidence>
<dbReference type="PANTHER" id="PTHR22916">
    <property type="entry name" value="GLYCOSYLTRANSFERASE"/>
    <property type="match status" value="1"/>
</dbReference>
<feature type="domain" description="DUF5776" evidence="5">
    <location>
        <begin position="485"/>
        <end position="550"/>
    </location>
</feature>
<sequence>MAKVVSIIVSVYNKEHFLKKCIESLIDLKIDKSMIEAIFVDDCSTDQSVDIIKAYEKEYDFIKLIQLPENTGSPSEPRNIGMREAQGKYITLLDADDWLDKDGFPQVIEKVNADDADFGLGQSYKHTSKNVAYHSFFTSYKDASHLKPQDISKLFRAVGPPGKVFKRSLVMENHIEFEHMKYGEDKLFFFQLFSKVEKITMSTKPMYHVNRYDENKSLVQQTSMLDKASLNLAILDRTCRMDMPTQLKHMALSRMVEVDFISRFLRTKTFIKSMDKQAFYAVFDKVEQTLNAHGIDINTLITNPVFKQIYTLYHHADESVFIQFTKDVVYNQWRYIIQDGMVFRDFVHPYDMIQPTAVDCYPVYEGTQMVEDKKYEVIHVMKPDDISISSVSMVEINNAFNEYEVAYQFNDNRLYIAHDEFKKLDSHIDVNFNVKYGESGQSLVYASYPSFNDVYKMKRQSFKVEFIHKENENQAQQSTDIAHKYFTKVMNPMMTLKKIKVYKDLSFNEQIDSLEAGARVEVSDVRYTSNGTPRLILKDDSVITANKDFITLINTAGLEQYITKVPETVKIIKACKLYDSRNFKDNIVGKLKKDDVLTIKDIIYTKNATPRLVTQEGLFLTANKDFIEIIK</sequence>
<dbReference type="CDD" id="cd00761">
    <property type="entry name" value="Glyco_tranf_GTA_type"/>
    <property type="match status" value="1"/>
</dbReference>
<evidence type="ECO:0000259" key="4">
    <source>
        <dbReference type="Pfam" id="PF00535"/>
    </source>
</evidence>
<organism evidence="6 7">
    <name type="scientific">Staphylococcus borealis</name>
    <dbReference type="NCBI Taxonomy" id="2742203"/>
    <lineage>
        <taxon>Bacteria</taxon>
        <taxon>Bacillati</taxon>
        <taxon>Bacillota</taxon>
        <taxon>Bacilli</taxon>
        <taxon>Bacillales</taxon>
        <taxon>Staphylococcaceae</taxon>
        <taxon>Staphylococcus</taxon>
    </lineage>
</organism>
<dbReference type="InterPro" id="IPR029044">
    <property type="entry name" value="Nucleotide-diphossugar_trans"/>
</dbReference>
<keyword evidence="7" id="KW-1185">Reference proteome</keyword>
<dbReference type="GeneID" id="74186550"/>
<dbReference type="SUPFAM" id="SSF53448">
    <property type="entry name" value="Nucleotide-diphospho-sugar transferases"/>
    <property type="match status" value="1"/>
</dbReference>
<keyword evidence="3" id="KW-0808">Transferase</keyword>
<dbReference type="InterPro" id="IPR044081">
    <property type="entry name" value="DUF5776"/>
</dbReference>
<dbReference type="Proteomes" id="UP000610527">
    <property type="component" value="Unassembled WGS sequence"/>
</dbReference>
<comment type="similarity">
    <text evidence="1">Belongs to the glycosyltransferase 2 family.</text>
</comment>
<evidence type="ECO:0000256" key="2">
    <source>
        <dbReference type="ARBA" id="ARBA00022676"/>
    </source>
</evidence>
<gene>
    <name evidence="6" type="ORF">HUN84_03630</name>
</gene>
<feature type="domain" description="DUF5776" evidence="5">
    <location>
        <begin position="561"/>
        <end position="627"/>
    </location>
</feature>
<feature type="domain" description="Glycosyltransferase 2-like" evidence="4">
    <location>
        <begin position="6"/>
        <end position="136"/>
    </location>
</feature>
<evidence type="ECO:0000313" key="6">
    <source>
        <dbReference type="EMBL" id="NUI81850.1"/>
    </source>
</evidence>